<dbReference type="PANTHER" id="PTHR30313:SF2">
    <property type="entry name" value="DNA PRIMASE"/>
    <property type="match status" value="1"/>
</dbReference>
<dbReference type="Gene3D" id="3.90.580.10">
    <property type="entry name" value="Zinc finger, CHC2-type domain"/>
    <property type="match status" value="1"/>
</dbReference>
<dbReference type="Pfam" id="PF01807">
    <property type="entry name" value="Zn_ribbon_DnaG"/>
    <property type="match status" value="1"/>
</dbReference>
<dbReference type="InterPro" id="IPR036977">
    <property type="entry name" value="DNA_primase_Znf_CHC2"/>
</dbReference>
<comment type="caution">
    <text evidence="5">The sequence shown here is derived from an EMBL/GenBank/DDBJ whole genome shotgun (WGS) entry which is preliminary data.</text>
</comment>
<dbReference type="PATRIC" id="fig|322095.3.peg.1983"/>
<proteinExistence type="predicted"/>
<dbReference type="STRING" id="322095.HMPREF3185_02011"/>
<dbReference type="InterPro" id="IPR002694">
    <property type="entry name" value="Znf_CHC2"/>
</dbReference>
<dbReference type="InterPro" id="IPR050219">
    <property type="entry name" value="DnaG_primase"/>
</dbReference>
<dbReference type="AlphaFoldDB" id="A0A134B0M2"/>
<evidence type="ECO:0000313" key="6">
    <source>
        <dbReference type="Proteomes" id="UP000070224"/>
    </source>
</evidence>
<dbReference type="OrthoDB" id="8536512at2"/>
<evidence type="ECO:0000256" key="2">
    <source>
        <dbReference type="ARBA" id="ARBA00022771"/>
    </source>
</evidence>
<organism evidence="5 6">
    <name type="scientific">Porphyromonas somerae</name>
    <dbReference type="NCBI Taxonomy" id="322095"/>
    <lineage>
        <taxon>Bacteria</taxon>
        <taxon>Pseudomonadati</taxon>
        <taxon>Bacteroidota</taxon>
        <taxon>Bacteroidia</taxon>
        <taxon>Bacteroidales</taxon>
        <taxon>Porphyromonadaceae</taxon>
        <taxon>Porphyromonas</taxon>
    </lineage>
</organism>
<dbReference type="GO" id="GO:0008270">
    <property type="term" value="F:zinc ion binding"/>
    <property type="evidence" value="ECO:0007669"/>
    <property type="project" value="UniProtKB-KW"/>
</dbReference>
<dbReference type="GO" id="GO:0003677">
    <property type="term" value="F:DNA binding"/>
    <property type="evidence" value="ECO:0007669"/>
    <property type="project" value="InterPro"/>
</dbReference>
<dbReference type="RefSeq" id="WP_060936051.1">
    <property type="nucleotide sequence ID" value="NZ_KQ960465.1"/>
</dbReference>
<accession>A0A134B0M2</accession>
<dbReference type="SUPFAM" id="SSF56731">
    <property type="entry name" value="DNA primase core"/>
    <property type="match status" value="1"/>
</dbReference>
<reference evidence="6" key="1">
    <citation type="submission" date="2016-01" db="EMBL/GenBank/DDBJ databases">
        <authorList>
            <person name="Mitreva M."/>
            <person name="Pepin K.H."/>
            <person name="Mihindukulasuriya K.A."/>
            <person name="Fulton R."/>
            <person name="Fronick C."/>
            <person name="O'Laughlin M."/>
            <person name="Miner T."/>
            <person name="Herter B."/>
            <person name="Rosa B.A."/>
            <person name="Cordes M."/>
            <person name="Tomlinson C."/>
            <person name="Wollam A."/>
            <person name="Palsikar V.B."/>
            <person name="Mardis E.R."/>
            <person name="Wilson R.K."/>
        </authorList>
    </citation>
    <scope>NUCLEOTIDE SEQUENCE [LARGE SCALE GENOMIC DNA]</scope>
    <source>
        <strain evidence="6">KA00683</strain>
    </source>
</reference>
<evidence type="ECO:0000313" key="5">
    <source>
        <dbReference type="EMBL" id="KXB73486.1"/>
    </source>
</evidence>
<gene>
    <name evidence="5" type="ORF">HMPREF3185_02011</name>
</gene>
<evidence type="ECO:0000256" key="1">
    <source>
        <dbReference type="ARBA" id="ARBA00022723"/>
    </source>
</evidence>
<evidence type="ECO:0000256" key="3">
    <source>
        <dbReference type="ARBA" id="ARBA00022833"/>
    </source>
</evidence>
<keyword evidence="6" id="KW-1185">Reference proteome</keyword>
<evidence type="ECO:0000259" key="4">
    <source>
        <dbReference type="SMART" id="SM00400"/>
    </source>
</evidence>
<dbReference type="Pfam" id="PF13155">
    <property type="entry name" value="Toprim_2"/>
    <property type="match status" value="1"/>
</dbReference>
<dbReference type="GO" id="GO:0006269">
    <property type="term" value="P:DNA replication, synthesis of primer"/>
    <property type="evidence" value="ECO:0007669"/>
    <property type="project" value="TreeGrafter"/>
</dbReference>
<dbReference type="Gene3D" id="3.40.1360.10">
    <property type="match status" value="1"/>
</dbReference>
<keyword evidence="2" id="KW-0863">Zinc-finger</keyword>
<keyword evidence="1" id="KW-0479">Metal-binding</keyword>
<name>A0A134B0M2_9PORP</name>
<dbReference type="CDD" id="cd01029">
    <property type="entry name" value="TOPRIM_primases"/>
    <property type="match status" value="1"/>
</dbReference>
<dbReference type="Proteomes" id="UP000070224">
    <property type="component" value="Unassembled WGS sequence"/>
</dbReference>
<protein>
    <submittedName>
        <fullName evidence="5">CHC2 zinc finger domain protein</fullName>
    </submittedName>
</protein>
<dbReference type="InterPro" id="IPR034154">
    <property type="entry name" value="TOPRIM_DnaG/twinkle"/>
</dbReference>
<dbReference type="GO" id="GO:0003899">
    <property type="term" value="F:DNA-directed RNA polymerase activity"/>
    <property type="evidence" value="ECO:0007669"/>
    <property type="project" value="InterPro"/>
</dbReference>
<feature type="domain" description="Zinc finger CHC2-type" evidence="4">
    <location>
        <begin position="30"/>
        <end position="84"/>
    </location>
</feature>
<dbReference type="EMBL" id="LSDK01000138">
    <property type="protein sequence ID" value="KXB73486.1"/>
    <property type="molecule type" value="Genomic_DNA"/>
</dbReference>
<dbReference type="GO" id="GO:0005737">
    <property type="term" value="C:cytoplasm"/>
    <property type="evidence" value="ECO:0007669"/>
    <property type="project" value="TreeGrafter"/>
</dbReference>
<dbReference type="PANTHER" id="PTHR30313">
    <property type="entry name" value="DNA PRIMASE"/>
    <property type="match status" value="1"/>
</dbReference>
<keyword evidence="3" id="KW-0862">Zinc</keyword>
<dbReference type="SUPFAM" id="SSF57783">
    <property type="entry name" value="Zinc beta-ribbon"/>
    <property type="match status" value="1"/>
</dbReference>
<dbReference type="SMART" id="SM00400">
    <property type="entry name" value="ZnF_CHCC"/>
    <property type="match status" value="1"/>
</dbReference>
<sequence>MQLHDIKQVSIVDYLARSGYKPKLTKGVNYWYCSPLRSELTPSFKVNAERNQWYDFGTGDHGDIIDLVCALQHCSTAEAMRRLAALKGVRLAPPFSFGGTTPVRSQAPSMELIGVQAVKHPKLLLYLTERGLQPSDVSPFLSEVYYRVSEKCFFALGFQNDAGGWELRNPYFKGCFAPKAISTIKGTDSHKLQLFEGFMDFLSWRKLHPEVQADSIILNSLTLLPKLIPTLHPYPIIESLLDNDEAGDRATKQLFDAGLPVKDMRACYAPYKDINEYLTLAEQRKQILTPRKRGLRR</sequence>